<dbReference type="AlphaFoldDB" id="A0AB39TAW7"/>
<accession>A0AB39TAW7</accession>
<dbReference type="PROSITE" id="PS51257">
    <property type="entry name" value="PROKAR_LIPOPROTEIN"/>
    <property type="match status" value="1"/>
</dbReference>
<name>A0AB39TAW7_9ACTN</name>
<protein>
    <submittedName>
        <fullName evidence="1">Uncharacterized protein</fullName>
    </submittedName>
</protein>
<proteinExistence type="predicted"/>
<dbReference type="EMBL" id="CP163444">
    <property type="protein sequence ID" value="XDQ75366.1"/>
    <property type="molecule type" value="Genomic_DNA"/>
</dbReference>
<gene>
    <name evidence="1" type="ORF">AB5J54_34700</name>
</gene>
<sequence length="187" mass="19777">MIEIPARTGSFARSRHIISATALAVLALVGCGAQPQEAVRVRDDSSAGASADRAFTAMLDKVARSCPEPGPVEKPPGDAFAPAPTAGPEVELNARDWCASALHEERITQAVWELADPSPDKVRKILNGLGYIDARIHGLRQSGTATTFALDLRDKGGRLCLNGSVEGHKTLVEKCVAPRKGPFLSAK</sequence>
<reference evidence="1" key="1">
    <citation type="submission" date="2024-07" db="EMBL/GenBank/DDBJ databases">
        <authorList>
            <person name="Yu S.T."/>
        </authorList>
    </citation>
    <scope>NUCLEOTIDE SEQUENCE</scope>
    <source>
        <strain evidence="1">R44</strain>
    </source>
</reference>
<evidence type="ECO:0000313" key="1">
    <source>
        <dbReference type="EMBL" id="XDQ75366.1"/>
    </source>
</evidence>
<organism evidence="1">
    <name type="scientific">Streptomyces sp. R44</name>
    <dbReference type="NCBI Taxonomy" id="3238633"/>
    <lineage>
        <taxon>Bacteria</taxon>
        <taxon>Bacillati</taxon>
        <taxon>Actinomycetota</taxon>
        <taxon>Actinomycetes</taxon>
        <taxon>Kitasatosporales</taxon>
        <taxon>Streptomycetaceae</taxon>
        <taxon>Streptomyces</taxon>
    </lineage>
</organism>
<dbReference type="RefSeq" id="WP_369147890.1">
    <property type="nucleotide sequence ID" value="NZ_CP163444.1"/>
</dbReference>